<evidence type="ECO:0000313" key="2">
    <source>
        <dbReference type="Proteomes" id="UP000605970"/>
    </source>
</evidence>
<reference evidence="1" key="1">
    <citation type="journal article" date="2020" name="Ecol. Evol.">
        <title>Genome structure and content of the rice root-knot nematode (Meloidogyne graminicola).</title>
        <authorList>
            <person name="Phan N.T."/>
            <person name="Danchin E.G.J."/>
            <person name="Klopp C."/>
            <person name="Perfus-Barbeoch L."/>
            <person name="Kozlowski D.K."/>
            <person name="Koutsovoulos G.D."/>
            <person name="Lopez-Roques C."/>
            <person name="Bouchez O."/>
            <person name="Zahm M."/>
            <person name="Besnard G."/>
            <person name="Bellafiore S."/>
        </authorList>
    </citation>
    <scope>NUCLEOTIDE SEQUENCE</scope>
    <source>
        <strain evidence="1">VN-18</strain>
    </source>
</reference>
<sequence length="71" mass="8371">MFILLTLELITYKKCVYLPLGKILEEEILVNLNKKFFNKKYCEGCDVLRNVWIECFVNLLNSSNIGNKRIN</sequence>
<evidence type="ECO:0000313" key="1">
    <source>
        <dbReference type="EMBL" id="KAF7633808.1"/>
    </source>
</evidence>
<comment type="caution">
    <text evidence="1">The sequence shown here is derived from an EMBL/GenBank/DDBJ whole genome shotgun (WGS) entry which is preliminary data.</text>
</comment>
<dbReference type="AlphaFoldDB" id="A0A8S9ZKD0"/>
<keyword evidence="2" id="KW-1185">Reference proteome</keyword>
<proteinExistence type="predicted"/>
<accession>A0A8S9ZKD0</accession>
<protein>
    <submittedName>
        <fullName evidence="1">Uncharacterized protein</fullName>
    </submittedName>
</protein>
<gene>
    <name evidence="1" type="ORF">Mgra_00006778</name>
</gene>
<organism evidence="1 2">
    <name type="scientific">Meloidogyne graminicola</name>
    <dbReference type="NCBI Taxonomy" id="189291"/>
    <lineage>
        <taxon>Eukaryota</taxon>
        <taxon>Metazoa</taxon>
        <taxon>Ecdysozoa</taxon>
        <taxon>Nematoda</taxon>
        <taxon>Chromadorea</taxon>
        <taxon>Rhabditida</taxon>
        <taxon>Tylenchina</taxon>
        <taxon>Tylenchomorpha</taxon>
        <taxon>Tylenchoidea</taxon>
        <taxon>Meloidogynidae</taxon>
        <taxon>Meloidogyninae</taxon>
        <taxon>Meloidogyne</taxon>
    </lineage>
</organism>
<dbReference type="Proteomes" id="UP000605970">
    <property type="component" value="Unassembled WGS sequence"/>
</dbReference>
<name>A0A8S9ZKD0_9BILA</name>
<dbReference type="EMBL" id="JABEBT010000069">
    <property type="protein sequence ID" value="KAF7633808.1"/>
    <property type="molecule type" value="Genomic_DNA"/>
</dbReference>